<keyword evidence="4" id="KW-1185">Reference proteome</keyword>
<accession>A0A506UKP2</accession>
<dbReference type="RefSeq" id="WP_165600609.1">
    <property type="nucleotide sequence ID" value="NZ_SORZ01000002.1"/>
</dbReference>
<keyword evidence="2" id="KW-1133">Transmembrane helix</keyword>
<name>A0A506UKP2_9PROT</name>
<dbReference type="Proteomes" id="UP000315037">
    <property type="component" value="Unassembled WGS sequence"/>
</dbReference>
<dbReference type="AlphaFoldDB" id="A0A506UKP2"/>
<feature type="region of interest" description="Disordered" evidence="1">
    <location>
        <begin position="117"/>
        <end position="142"/>
    </location>
</feature>
<comment type="caution">
    <text evidence="3">The sequence shown here is derived from an EMBL/GenBank/DDBJ whole genome shotgun (WGS) entry which is preliminary data.</text>
</comment>
<dbReference type="EMBL" id="SORZ01000002">
    <property type="protein sequence ID" value="TPW33896.1"/>
    <property type="molecule type" value="Genomic_DNA"/>
</dbReference>
<protein>
    <submittedName>
        <fullName evidence="3">Uncharacterized protein</fullName>
    </submittedName>
</protein>
<gene>
    <name evidence="3" type="ORF">E3202_04705</name>
</gene>
<feature type="transmembrane region" description="Helical" evidence="2">
    <location>
        <begin position="20"/>
        <end position="45"/>
    </location>
</feature>
<proteinExistence type="predicted"/>
<feature type="compositionally biased region" description="Polar residues" evidence="1">
    <location>
        <begin position="117"/>
        <end position="127"/>
    </location>
</feature>
<reference evidence="3 4" key="1">
    <citation type="submission" date="2019-03" db="EMBL/GenBank/DDBJ databases">
        <title>The complete genome sequence of Neokomagataea sp. Jb2 NBRC113641.</title>
        <authorList>
            <person name="Chua K.-O."/>
            <person name="Chan K.-G."/>
            <person name="See-Too W.-S."/>
        </authorList>
    </citation>
    <scope>NUCLEOTIDE SEQUENCE [LARGE SCALE GENOMIC DNA]</scope>
    <source>
        <strain evidence="3 4">Jb2</strain>
    </source>
</reference>
<keyword evidence="2" id="KW-0472">Membrane</keyword>
<evidence type="ECO:0000256" key="1">
    <source>
        <dbReference type="SAM" id="MobiDB-lite"/>
    </source>
</evidence>
<evidence type="ECO:0000256" key="2">
    <source>
        <dbReference type="SAM" id="Phobius"/>
    </source>
</evidence>
<sequence length="290" mass="29882">MSPGSLNPATPYAFQKVVLSIILVALAASLARLYGALPAMATMLLPLSQYALTHRERIFNPPAAAMLKLAVMGCALGMAPAVAWSASTSVPASTSAASVSIPPSETSLRAIFHGTRTPETGANTVSSAPAKEHEGSRTAPGPGGVFFGIGAQPCSSWSSASTQTVSNGPFQAQRYESWVLGAFSGLQTACLLANDGNVSQCGGNMLKPAALSDKNPSEGDSKLILDSVRLVCTLAPTTSVGNATLTAWSKYARLGSVVSTIHQATGLVDDIARKFSQEMNSLLDDDTPAP</sequence>
<evidence type="ECO:0000313" key="3">
    <source>
        <dbReference type="EMBL" id="TPW33896.1"/>
    </source>
</evidence>
<evidence type="ECO:0000313" key="4">
    <source>
        <dbReference type="Proteomes" id="UP000315037"/>
    </source>
</evidence>
<organism evidence="3 4">
    <name type="scientific">Oecophyllibacter saccharovorans</name>
    <dbReference type="NCBI Taxonomy" id="2558360"/>
    <lineage>
        <taxon>Bacteria</taxon>
        <taxon>Pseudomonadati</taxon>
        <taxon>Pseudomonadota</taxon>
        <taxon>Alphaproteobacteria</taxon>
        <taxon>Acetobacterales</taxon>
        <taxon>Acetobacteraceae</taxon>
        <taxon>Oecophyllibacter</taxon>
    </lineage>
</organism>
<keyword evidence="2" id="KW-0812">Transmembrane</keyword>